<evidence type="ECO:0000256" key="1">
    <source>
        <dbReference type="SAM" id="MobiDB-lite"/>
    </source>
</evidence>
<sequence length="110" mass="12404">MFGIINHWPMPSLQTTTYTTIPKPKTSHLEFGTTGSDVAQKTVPPMGRERRHRLSIQAGGHKLLPFTVRFHRRVVSSTLSRPYRRQRTLRSKPLYRPPPSPLSASGDSVG</sequence>
<dbReference type="AlphaFoldDB" id="A0AAX6ESB7"/>
<gene>
    <name evidence="2" type="ORF">M6B38_174030</name>
    <name evidence="3" type="ORF">M6B38_345965</name>
</gene>
<keyword evidence="4" id="KW-1185">Reference proteome</keyword>
<comment type="caution">
    <text evidence="2">The sequence shown here is derived from an EMBL/GenBank/DDBJ whole genome shotgun (WGS) entry which is preliminary data.</text>
</comment>
<name>A0AAX6ESB7_IRIPA</name>
<feature type="region of interest" description="Disordered" evidence="1">
    <location>
        <begin position="27"/>
        <end position="46"/>
    </location>
</feature>
<keyword evidence="2" id="KW-0808">Transferase</keyword>
<dbReference type="GO" id="GO:0016301">
    <property type="term" value="F:kinase activity"/>
    <property type="evidence" value="ECO:0007669"/>
    <property type="project" value="UniProtKB-KW"/>
</dbReference>
<dbReference type="EMBL" id="JANAVB010034438">
    <property type="protein sequence ID" value="KAJ6806685.1"/>
    <property type="molecule type" value="Genomic_DNA"/>
</dbReference>
<evidence type="ECO:0000313" key="3">
    <source>
        <dbReference type="EMBL" id="KAJ6831945.1"/>
    </source>
</evidence>
<feature type="region of interest" description="Disordered" evidence="1">
    <location>
        <begin position="77"/>
        <end position="110"/>
    </location>
</feature>
<reference evidence="2" key="2">
    <citation type="submission" date="2023-04" db="EMBL/GenBank/DDBJ databases">
        <authorList>
            <person name="Bruccoleri R.E."/>
            <person name="Oakeley E.J."/>
            <person name="Faust A.-M."/>
            <person name="Dessus-Babus S."/>
            <person name="Altorfer M."/>
            <person name="Burckhardt D."/>
            <person name="Oertli M."/>
            <person name="Naumann U."/>
            <person name="Petersen F."/>
            <person name="Wong J."/>
        </authorList>
    </citation>
    <scope>NUCLEOTIDE SEQUENCE</scope>
    <source>
        <strain evidence="2">GSM-AAB239-AS_SAM_17_03QT</strain>
        <tissue evidence="2">Leaf</tissue>
    </source>
</reference>
<dbReference type="EMBL" id="JANAVB010016198">
    <property type="protein sequence ID" value="KAJ6831945.1"/>
    <property type="molecule type" value="Genomic_DNA"/>
</dbReference>
<keyword evidence="2" id="KW-0418">Kinase</keyword>
<keyword evidence="2" id="KW-0675">Receptor</keyword>
<proteinExistence type="predicted"/>
<dbReference type="Proteomes" id="UP001140949">
    <property type="component" value="Unassembled WGS sequence"/>
</dbReference>
<evidence type="ECO:0000313" key="2">
    <source>
        <dbReference type="EMBL" id="KAJ6806685.1"/>
    </source>
</evidence>
<reference evidence="2" key="1">
    <citation type="journal article" date="2023" name="GigaByte">
        <title>Genome assembly of the bearded iris, Iris pallida Lam.</title>
        <authorList>
            <person name="Bruccoleri R.E."/>
            <person name="Oakeley E.J."/>
            <person name="Faust A.M.E."/>
            <person name="Altorfer M."/>
            <person name="Dessus-Babus S."/>
            <person name="Burckhardt D."/>
            <person name="Oertli M."/>
            <person name="Naumann U."/>
            <person name="Petersen F."/>
            <person name="Wong J."/>
        </authorList>
    </citation>
    <scope>NUCLEOTIDE SEQUENCE</scope>
    <source>
        <strain evidence="2">GSM-AAB239-AS_SAM_17_03QT</strain>
    </source>
</reference>
<protein>
    <submittedName>
        <fullName evidence="2">Proline-rich receptor-like protein kinase PERK2</fullName>
    </submittedName>
</protein>
<evidence type="ECO:0000313" key="4">
    <source>
        <dbReference type="Proteomes" id="UP001140949"/>
    </source>
</evidence>
<organism evidence="2 4">
    <name type="scientific">Iris pallida</name>
    <name type="common">Sweet iris</name>
    <dbReference type="NCBI Taxonomy" id="29817"/>
    <lineage>
        <taxon>Eukaryota</taxon>
        <taxon>Viridiplantae</taxon>
        <taxon>Streptophyta</taxon>
        <taxon>Embryophyta</taxon>
        <taxon>Tracheophyta</taxon>
        <taxon>Spermatophyta</taxon>
        <taxon>Magnoliopsida</taxon>
        <taxon>Liliopsida</taxon>
        <taxon>Asparagales</taxon>
        <taxon>Iridaceae</taxon>
        <taxon>Iridoideae</taxon>
        <taxon>Irideae</taxon>
        <taxon>Iris</taxon>
    </lineage>
</organism>
<accession>A0AAX6ESB7</accession>